<reference evidence="1 2" key="1">
    <citation type="submission" date="2019-09" db="EMBL/GenBank/DDBJ databases">
        <title>Bird 10,000 Genomes (B10K) Project - Family phase.</title>
        <authorList>
            <person name="Zhang G."/>
        </authorList>
    </citation>
    <scope>NUCLEOTIDE SEQUENCE [LARGE SCALE GENOMIC DNA]</scope>
    <source>
        <strain evidence="1">OUT-0053</strain>
        <tissue evidence="1">Muscle</tissue>
    </source>
</reference>
<dbReference type="Gene3D" id="1.20.58.60">
    <property type="match status" value="1"/>
</dbReference>
<gene>
    <name evidence="1" type="primary">Dmd_0</name>
    <name evidence="1" type="ORF">NESACU_R07145</name>
</gene>
<dbReference type="AlphaFoldDB" id="A0A7K7RLT3"/>
<dbReference type="InterPro" id="IPR018159">
    <property type="entry name" value="Spectrin/alpha-actinin"/>
</dbReference>
<proteinExistence type="predicted"/>
<dbReference type="Proteomes" id="UP000549091">
    <property type="component" value="Unassembled WGS sequence"/>
</dbReference>
<comment type="caution">
    <text evidence="1">The sequence shown here is derived from an EMBL/GenBank/DDBJ whole genome shotgun (WGS) entry which is preliminary data.</text>
</comment>
<sequence>DKTVSLRKDLSEMHEWITQAEEEYLERDFEYKTPDELQKAVEELKRAKEEALQKEVKVKLITDSVNNFIAKAPPAAHEALKKELDVLITSYQQLCSRLNGKWKTLEEVWACWRELLSYLDAENKWLTEIELKLKATENVQGGAEEISESLDSLERLMRHPEDNRNQIRELAQTLTDDGKMNQVICYPINALLKCCKYYLKLSHLCEVRQKSLEQSIQSAQETDKTLRLIQESLAAIDKQLTAYTADRVDAAQVPQEAQ</sequence>
<dbReference type="EMBL" id="VZSU01000645">
    <property type="protein sequence ID" value="NWZ93222.1"/>
    <property type="molecule type" value="Genomic_DNA"/>
</dbReference>
<protein>
    <submittedName>
        <fullName evidence="1">DMD protein</fullName>
    </submittedName>
</protein>
<dbReference type="InterPro" id="IPR002017">
    <property type="entry name" value="Spectrin_repeat"/>
</dbReference>
<keyword evidence="2" id="KW-1185">Reference proteome</keyword>
<evidence type="ECO:0000313" key="1">
    <source>
        <dbReference type="EMBL" id="NWZ93222.1"/>
    </source>
</evidence>
<organism evidence="1 2">
    <name type="scientific">Nesospiza acunhae</name>
    <dbReference type="NCBI Taxonomy" id="381881"/>
    <lineage>
        <taxon>Eukaryota</taxon>
        <taxon>Metazoa</taxon>
        <taxon>Chordata</taxon>
        <taxon>Craniata</taxon>
        <taxon>Vertebrata</taxon>
        <taxon>Euteleostomi</taxon>
        <taxon>Archelosauria</taxon>
        <taxon>Archosauria</taxon>
        <taxon>Dinosauria</taxon>
        <taxon>Saurischia</taxon>
        <taxon>Theropoda</taxon>
        <taxon>Coelurosauria</taxon>
        <taxon>Aves</taxon>
        <taxon>Neognathae</taxon>
        <taxon>Neoaves</taxon>
        <taxon>Telluraves</taxon>
        <taxon>Australaves</taxon>
        <taxon>Passeriformes</taxon>
        <taxon>Thraupidae</taxon>
        <taxon>Nesospiza</taxon>
    </lineage>
</organism>
<dbReference type="Pfam" id="PF00435">
    <property type="entry name" value="Spectrin"/>
    <property type="match status" value="1"/>
</dbReference>
<accession>A0A7K7RLT3</accession>
<evidence type="ECO:0000313" key="2">
    <source>
        <dbReference type="Proteomes" id="UP000549091"/>
    </source>
</evidence>
<dbReference type="SUPFAM" id="SSF46966">
    <property type="entry name" value="Spectrin repeat"/>
    <property type="match status" value="2"/>
</dbReference>
<dbReference type="SMART" id="SM00150">
    <property type="entry name" value="SPEC"/>
    <property type="match status" value="2"/>
</dbReference>
<name>A0A7K7RLT3_9PASS</name>
<feature type="non-terminal residue" evidence="1">
    <location>
        <position position="258"/>
    </location>
</feature>
<feature type="non-terminal residue" evidence="1">
    <location>
        <position position="1"/>
    </location>
</feature>